<sequence length="172" mass="19189">MKSLKVASVLALSLLLVFSAQAQKDKSKRKSPPAQVSKEVNGTKITIDYSQPSKRGRDIFGSLEEYGKVWRTGANESTWIEISDDVEVQGKTLAAGKYGLFTIPGKDEWTIIFNKKWDGWGAYEYKEADDVLRVTAPSSNTDSVVETFTIEIEDSGDVILAWDQTKVEFSIR</sequence>
<evidence type="ECO:0000313" key="3">
    <source>
        <dbReference type="Proteomes" id="UP000198393"/>
    </source>
</evidence>
<dbReference type="Proteomes" id="UP000198393">
    <property type="component" value="Unassembled WGS sequence"/>
</dbReference>
<dbReference type="Pfam" id="PF11138">
    <property type="entry name" value="DUF2911"/>
    <property type="match status" value="1"/>
</dbReference>
<dbReference type="OrthoDB" id="195456at2"/>
<keyword evidence="1" id="KW-0732">Signal</keyword>
<dbReference type="InterPro" id="IPR021314">
    <property type="entry name" value="DUF2911"/>
</dbReference>
<dbReference type="RefSeq" id="WP_089356519.1">
    <property type="nucleotide sequence ID" value="NZ_FZPD01000003.1"/>
</dbReference>
<proteinExistence type="predicted"/>
<reference evidence="2 3" key="1">
    <citation type="submission" date="2017-06" db="EMBL/GenBank/DDBJ databases">
        <authorList>
            <person name="Kim H.J."/>
            <person name="Triplett B.A."/>
        </authorList>
    </citation>
    <scope>NUCLEOTIDE SEQUENCE [LARGE SCALE GENOMIC DNA]</scope>
    <source>
        <strain evidence="2 3">DSM 19307</strain>
    </source>
</reference>
<feature type="chain" id="PRO_5012986476" description="DUF2911 domain-containing protein" evidence="1">
    <location>
        <begin position="23"/>
        <end position="172"/>
    </location>
</feature>
<feature type="signal peptide" evidence="1">
    <location>
        <begin position="1"/>
        <end position="22"/>
    </location>
</feature>
<organism evidence="2 3">
    <name type="scientific">Ekhidna lutea</name>
    <dbReference type="NCBI Taxonomy" id="447679"/>
    <lineage>
        <taxon>Bacteria</taxon>
        <taxon>Pseudomonadati</taxon>
        <taxon>Bacteroidota</taxon>
        <taxon>Cytophagia</taxon>
        <taxon>Cytophagales</taxon>
        <taxon>Reichenbachiellaceae</taxon>
        <taxon>Ekhidna</taxon>
    </lineage>
</organism>
<evidence type="ECO:0000313" key="2">
    <source>
        <dbReference type="EMBL" id="SNS95932.1"/>
    </source>
</evidence>
<keyword evidence="3" id="KW-1185">Reference proteome</keyword>
<evidence type="ECO:0000256" key="1">
    <source>
        <dbReference type="SAM" id="SignalP"/>
    </source>
</evidence>
<name>A0A239IRB2_EKHLU</name>
<evidence type="ECO:0008006" key="4">
    <source>
        <dbReference type="Google" id="ProtNLM"/>
    </source>
</evidence>
<accession>A0A239IRB2</accession>
<dbReference type="EMBL" id="FZPD01000003">
    <property type="protein sequence ID" value="SNS95932.1"/>
    <property type="molecule type" value="Genomic_DNA"/>
</dbReference>
<gene>
    <name evidence="2" type="ORF">SAMN05421640_1779</name>
</gene>
<dbReference type="AlphaFoldDB" id="A0A239IRB2"/>
<protein>
    <recommendedName>
        <fullName evidence="4">DUF2911 domain-containing protein</fullName>
    </recommendedName>
</protein>